<dbReference type="EMBL" id="LR796935">
    <property type="protein sequence ID" value="CAB4176602.1"/>
    <property type="molecule type" value="Genomic_DNA"/>
</dbReference>
<proteinExistence type="predicted"/>
<accession>A0A6J7XCE3</accession>
<evidence type="ECO:0000313" key="3">
    <source>
        <dbReference type="EMBL" id="CAB4181401.1"/>
    </source>
</evidence>
<evidence type="ECO:0000313" key="4">
    <source>
        <dbReference type="EMBL" id="CAB4197802.1"/>
    </source>
</evidence>
<sequence>MKTKKPHKTNKPYKDPEKFLEIYKAHAGHIQKSCNVYGINNSTYYDWCKKYPEFKQATLDVKEELRGFWDDCALKEMAKGNSAILQLTHKSLKGTNKFPITNALNYDFGGIKTIEDIKTTRLRLLEDLGNGVVSMEGAKFATEMLDSVANDFLASDGFSKLMEMAEKVKKLKNE</sequence>
<evidence type="ECO:0008006" key="7">
    <source>
        <dbReference type="Google" id="ProtNLM"/>
    </source>
</evidence>
<dbReference type="EMBL" id="LR797262">
    <property type="protein sequence ID" value="CAB4197802.1"/>
    <property type="molecule type" value="Genomic_DNA"/>
</dbReference>
<evidence type="ECO:0000313" key="2">
    <source>
        <dbReference type="EMBL" id="CAB4176602.1"/>
    </source>
</evidence>
<dbReference type="EMBL" id="LR797362">
    <property type="protein sequence ID" value="CAB4210833.1"/>
    <property type="molecule type" value="Genomic_DNA"/>
</dbReference>
<dbReference type="EMBL" id="LR797006">
    <property type="protein sequence ID" value="CAB4181401.1"/>
    <property type="molecule type" value="Genomic_DNA"/>
</dbReference>
<evidence type="ECO:0000313" key="1">
    <source>
        <dbReference type="EMBL" id="CAB4169103.1"/>
    </source>
</evidence>
<gene>
    <name evidence="3" type="ORF">UFOVP1074_59</name>
    <name evidence="4" type="ORF">UFOVP1310_22</name>
    <name evidence="5" type="ORF">UFOVP1424_50</name>
    <name evidence="6" type="ORF">UFOVP1521_50</name>
    <name evidence="1" type="ORF">UFOVP899_45</name>
    <name evidence="2" type="ORF">UFOVP987_44</name>
</gene>
<dbReference type="EMBL" id="LR798374">
    <property type="protein sequence ID" value="CAB5227582.1"/>
    <property type="molecule type" value="Genomic_DNA"/>
</dbReference>
<evidence type="ECO:0000313" key="6">
    <source>
        <dbReference type="EMBL" id="CAB5227582.1"/>
    </source>
</evidence>
<evidence type="ECO:0000313" key="5">
    <source>
        <dbReference type="EMBL" id="CAB4210833.1"/>
    </source>
</evidence>
<dbReference type="EMBL" id="LR796840">
    <property type="protein sequence ID" value="CAB4169103.1"/>
    <property type="molecule type" value="Genomic_DNA"/>
</dbReference>
<organism evidence="6">
    <name type="scientific">uncultured Caudovirales phage</name>
    <dbReference type="NCBI Taxonomy" id="2100421"/>
    <lineage>
        <taxon>Viruses</taxon>
        <taxon>Duplodnaviria</taxon>
        <taxon>Heunggongvirae</taxon>
        <taxon>Uroviricota</taxon>
        <taxon>Caudoviricetes</taxon>
        <taxon>Peduoviridae</taxon>
        <taxon>Maltschvirus</taxon>
        <taxon>Maltschvirus maltsch</taxon>
    </lineage>
</organism>
<reference evidence="6" key="1">
    <citation type="submission" date="2020-05" db="EMBL/GenBank/DDBJ databases">
        <authorList>
            <person name="Chiriac C."/>
            <person name="Salcher M."/>
            <person name="Ghai R."/>
            <person name="Kavagutti S V."/>
        </authorList>
    </citation>
    <scope>NUCLEOTIDE SEQUENCE</scope>
</reference>
<protein>
    <recommendedName>
        <fullName evidence="7">Homeodomain phBC6A51-type domain-containing protein</fullName>
    </recommendedName>
</protein>
<name>A0A6J7XCE3_9CAUD</name>